<keyword evidence="3" id="KW-1185">Reference proteome</keyword>
<accession>A0AA37W7I2</accession>
<reference evidence="2" key="2">
    <citation type="submission" date="2023-01" db="EMBL/GenBank/DDBJ databases">
        <title>Draft genome sequence of Litoribrevibacter albus strain NBRC 110071.</title>
        <authorList>
            <person name="Sun Q."/>
            <person name="Mori K."/>
        </authorList>
    </citation>
    <scope>NUCLEOTIDE SEQUENCE</scope>
    <source>
        <strain evidence="2">NBRC 110071</strain>
    </source>
</reference>
<dbReference type="InterPro" id="IPR006674">
    <property type="entry name" value="HD_domain"/>
</dbReference>
<dbReference type="RefSeq" id="WP_284382711.1">
    <property type="nucleotide sequence ID" value="NZ_BSNM01000016.1"/>
</dbReference>
<dbReference type="AlphaFoldDB" id="A0AA37W7I2"/>
<evidence type="ECO:0000313" key="3">
    <source>
        <dbReference type="Proteomes" id="UP001161389"/>
    </source>
</evidence>
<comment type="caution">
    <text evidence="2">The sequence shown here is derived from an EMBL/GenBank/DDBJ whole genome shotgun (WGS) entry which is preliminary data.</text>
</comment>
<proteinExistence type="predicted"/>
<dbReference type="Pfam" id="PF01966">
    <property type="entry name" value="HD"/>
    <property type="match status" value="1"/>
</dbReference>
<evidence type="ECO:0000259" key="1">
    <source>
        <dbReference type="Pfam" id="PF01966"/>
    </source>
</evidence>
<reference evidence="2" key="1">
    <citation type="journal article" date="2014" name="Int. J. Syst. Evol. Microbiol.">
        <title>Complete genome sequence of Corynebacterium casei LMG S-19264T (=DSM 44701T), isolated from a smear-ripened cheese.</title>
        <authorList>
            <consortium name="US DOE Joint Genome Institute (JGI-PGF)"/>
            <person name="Walter F."/>
            <person name="Albersmeier A."/>
            <person name="Kalinowski J."/>
            <person name="Ruckert C."/>
        </authorList>
    </citation>
    <scope>NUCLEOTIDE SEQUENCE</scope>
    <source>
        <strain evidence="2">NBRC 110071</strain>
    </source>
</reference>
<dbReference type="Proteomes" id="UP001161389">
    <property type="component" value="Unassembled WGS sequence"/>
</dbReference>
<name>A0AA37W7I2_9GAMM</name>
<dbReference type="SUPFAM" id="SSF109604">
    <property type="entry name" value="HD-domain/PDEase-like"/>
    <property type="match status" value="1"/>
</dbReference>
<sequence>MFKIGKVQGRQRSMPAANQNYQRAVRMITFCETIELLLKPYENTLGKDFQGYKNHLYRVINFCNLQAEMSPEEQGKLEIAAVFHDLALWTSHTADYVTPSEDLAKQYLQQIDCPEWSEDICRIIREHHKITAADNKRSLVEIFRKADWIDVTFGLRSFGVDQQQIKQIYKIFPDNGFHPLLVKIIRMQIFKNPLNPLPMMKW</sequence>
<organism evidence="2 3">
    <name type="scientific">Litoribrevibacter albus</name>
    <dbReference type="NCBI Taxonomy" id="1473156"/>
    <lineage>
        <taxon>Bacteria</taxon>
        <taxon>Pseudomonadati</taxon>
        <taxon>Pseudomonadota</taxon>
        <taxon>Gammaproteobacteria</taxon>
        <taxon>Oceanospirillales</taxon>
        <taxon>Oceanospirillaceae</taxon>
        <taxon>Litoribrevibacter</taxon>
    </lineage>
</organism>
<evidence type="ECO:0000313" key="2">
    <source>
        <dbReference type="EMBL" id="GLQ32650.1"/>
    </source>
</evidence>
<gene>
    <name evidence="2" type="ORF">GCM10007876_31290</name>
</gene>
<dbReference type="EMBL" id="BSNM01000016">
    <property type="protein sequence ID" value="GLQ32650.1"/>
    <property type="molecule type" value="Genomic_DNA"/>
</dbReference>
<protein>
    <recommendedName>
        <fullName evidence="1">HD domain-containing protein</fullName>
    </recommendedName>
</protein>
<dbReference type="Gene3D" id="1.10.3210.10">
    <property type="entry name" value="Hypothetical protein af1432"/>
    <property type="match status" value="1"/>
</dbReference>
<feature type="domain" description="HD" evidence="1">
    <location>
        <begin position="54"/>
        <end position="150"/>
    </location>
</feature>